<dbReference type="AlphaFoldDB" id="A0A7W9SNG5"/>
<dbReference type="RefSeq" id="WP_425503547.1">
    <property type="nucleotide sequence ID" value="NZ_JACHGW010000002.1"/>
</dbReference>
<dbReference type="InterPro" id="IPR046553">
    <property type="entry name" value="DUF6707"/>
</dbReference>
<evidence type="ECO:0000313" key="1">
    <source>
        <dbReference type="EMBL" id="MBB6049857.1"/>
    </source>
</evidence>
<evidence type="ECO:0000313" key="2">
    <source>
        <dbReference type="Proteomes" id="UP000520814"/>
    </source>
</evidence>
<proteinExistence type="predicted"/>
<protein>
    <submittedName>
        <fullName evidence="1">Uncharacterized protein</fullName>
    </submittedName>
</protein>
<dbReference type="Pfam" id="PF20453">
    <property type="entry name" value="DUF6707"/>
    <property type="match status" value="1"/>
</dbReference>
<dbReference type="Proteomes" id="UP000520814">
    <property type="component" value="Unassembled WGS sequence"/>
</dbReference>
<sequence>MPERIVEAICLPNSFDAVGDTSPFMARMKHRASKDFRWSTSRALEDAMYLAYWSYVFQRDQDALETCTFLTQYAFADNHKLWGWVERTLALQARLLHSVGETELARACIERIRVAGFVEARLEGRLTSGYQRNIAHTQSDGRKTSERDWRAIYATELCVLIELGGSSVLPVAQLEELWQENLSWLRACVGVT</sequence>
<keyword evidence="2" id="KW-1185">Reference proteome</keyword>
<dbReference type="EMBL" id="JACHGW010000002">
    <property type="protein sequence ID" value="MBB6049857.1"/>
    <property type="molecule type" value="Genomic_DNA"/>
</dbReference>
<reference evidence="1 2" key="1">
    <citation type="submission" date="2020-08" db="EMBL/GenBank/DDBJ databases">
        <title>Genomic Encyclopedia of Type Strains, Phase IV (KMG-IV): sequencing the most valuable type-strain genomes for metagenomic binning, comparative biology and taxonomic classification.</title>
        <authorList>
            <person name="Goeker M."/>
        </authorList>
    </citation>
    <scope>NUCLEOTIDE SEQUENCE [LARGE SCALE GENOMIC DNA]</scope>
    <source>
        <strain evidence="1 2">DSM 23562</strain>
    </source>
</reference>
<comment type="caution">
    <text evidence="1">The sequence shown here is derived from an EMBL/GenBank/DDBJ whole genome shotgun (WGS) entry which is preliminary data.</text>
</comment>
<gene>
    <name evidence="1" type="ORF">HNQ39_001648</name>
</gene>
<accession>A0A7W9SNG5</accession>
<organism evidence="1 2">
    <name type="scientific">Armatimonas rosea</name>
    <dbReference type="NCBI Taxonomy" id="685828"/>
    <lineage>
        <taxon>Bacteria</taxon>
        <taxon>Bacillati</taxon>
        <taxon>Armatimonadota</taxon>
        <taxon>Armatimonadia</taxon>
        <taxon>Armatimonadales</taxon>
        <taxon>Armatimonadaceae</taxon>
        <taxon>Armatimonas</taxon>
    </lineage>
</organism>
<name>A0A7W9SNG5_ARMRO</name>